<comment type="caution">
    <text evidence="1">The sequence shown here is derived from an EMBL/GenBank/DDBJ whole genome shotgun (WGS) entry which is preliminary data.</text>
</comment>
<evidence type="ECO:0000313" key="1">
    <source>
        <dbReference type="EMBL" id="MDJ1482939.1"/>
    </source>
</evidence>
<dbReference type="AlphaFoldDB" id="A0AAE3U7H3"/>
<organism evidence="1 2">
    <name type="scientific">Xanthocytophaga flava</name>
    <dbReference type="NCBI Taxonomy" id="3048013"/>
    <lineage>
        <taxon>Bacteria</taxon>
        <taxon>Pseudomonadati</taxon>
        <taxon>Bacteroidota</taxon>
        <taxon>Cytophagia</taxon>
        <taxon>Cytophagales</taxon>
        <taxon>Rhodocytophagaceae</taxon>
        <taxon>Xanthocytophaga</taxon>
    </lineage>
</organism>
<evidence type="ECO:0000313" key="2">
    <source>
        <dbReference type="Proteomes" id="UP001241110"/>
    </source>
</evidence>
<gene>
    <name evidence="1" type="ORF">QNI16_20725</name>
</gene>
<dbReference type="RefSeq" id="WP_313982360.1">
    <property type="nucleotide sequence ID" value="NZ_JASJOS010000009.1"/>
</dbReference>
<name>A0AAE3U7H3_9BACT</name>
<accession>A0AAE3U7H3</accession>
<dbReference type="EMBL" id="JASJOS010000009">
    <property type="protein sequence ID" value="MDJ1482939.1"/>
    <property type="molecule type" value="Genomic_DNA"/>
</dbReference>
<protein>
    <submittedName>
        <fullName evidence="1">Uncharacterized protein</fullName>
    </submittedName>
</protein>
<dbReference type="Proteomes" id="UP001241110">
    <property type="component" value="Unassembled WGS sequence"/>
</dbReference>
<sequence>MVRRNIDFCKYLAALSVLFWNFSCRNAKIQGVYCGDRRKIVYANLILKEKQEYTWQLIANGFDGKNYMSLQTGRYIIKGKDILLIGYKEGTKIDSLFTRSIPDTSYGMFKGRKLMIFNKVELATNEILKKSLSRKTEF</sequence>
<reference evidence="1" key="1">
    <citation type="submission" date="2023-05" db="EMBL/GenBank/DDBJ databases">
        <authorList>
            <person name="Zhang X."/>
        </authorList>
    </citation>
    <scope>NUCLEOTIDE SEQUENCE</scope>
    <source>
        <strain evidence="1">YF14B1</strain>
    </source>
</reference>
<proteinExistence type="predicted"/>